<name>A0ABN0IJU2_9FIRM</name>
<sequence>MFIMMRMMNNKKNVKIFSIVIAAIFIIGIGALAYTQMATPGTSAASNVGVIDMSRLDNPENPVYVKAAKEFTDYRSQVAADMQTKVDAAQDDATKAKIKQEAQANVEKKMEEMNKQMADQTMEAAKAVGNAKGLSVVLPKDAVLYGGVDITDQVLKKLASDAK</sequence>
<protein>
    <submittedName>
        <fullName evidence="2">Signal peptide protein, YSIRK family</fullName>
    </submittedName>
</protein>
<dbReference type="InterPro" id="IPR005632">
    <property type="entry name" value="Chaperone_Skp"/>
</dbReference>
<organism evidence="2 3">
    <name type="scientific">Veillonella atypica KON</name>
    <dbReference type="NCBI Taxonomy" id="1128111"/>
    <lineage>
        <taxon>Bacteria</taxon>
        <taxon>Bacillati</taxon>
        <taxon>Bacillota</taxon>
        <taxon>Negativicutes</taxon>
        <taxon>Veillonellales</taxon>
        <taxon>Veillonellaceae</taxon>
        <taxon>Veillonella</taxon>
    </lineage>
</organism>
<accession>A0ABN0IJU2</accession>
<evidence type="ECO:0000256" key="1">
    <source>
        <dbReference type="SAM" id="Coils"/>
    </source>
</evidence>
<dbReference type="SUPFAM" id="SSF111384">
    <property type="entry name" value="OmpH-like"/>
    <property type="match status" value="1"/>
</dbReference>
<proteinExistence type="predicted"/>
<comment type="caution">
    <text evidence="2">The sequence shown here is derived from an EMBL/GenBank/DDBJ whole genome shotgun (WGS) entry which is preliminary data.</text>
</comment>
<dbReference type="InterPro" id="IPR024930">
    <property type="entry name" value="Skp_dom_sf"/>
</dbReference>
<keyword evidence="1" id="KW-0175">Coiled coil</keyword>
<dbReference type="EMBL" id="AMEX01000025">
    <property type="protein sequence ID" value="EKY18967.1"/>
    <property type="molecule type" value="Genomic_DNA"/>
</dbReference>
<dbReference type="Pfam" id="PF03938">
    <property type="entry name" value="OmpH"/>
    <property type="match status" value="1"/>
</dbReference>
<gene>
    <name evidence="2" type="ORF">HMPREF0870_01252</name>
</gene>
<dbReference type="Gene3D" id="3.30.910.20">
    <property type="entry name" value="Skp domain"/>
    <property type="match status" value="1"/>
</dbReference>
<evidence type="ECO:0000313" key="3">
    <source>
        <dbReference type="Proteomes" id="UP000010412"/>
    </source>
</evidence>
<dbReference type="SMART" id="SM00935">
    <property type="entry name" value="OmpH"/>
    <property type="match status" value="1"/>
</dbReference>
<dbReference type="Proteomes" id="UP000010412">
    <property type="component" value="Unassembled WGS sequence"/>
</dbReference>
<feature type="coiled-coil region" evidence="1">
    <location>
        <begin position="79"/>
        <end position="123"/>
    </location>
</feature>
<evidence type="ECO:0000313" key="2">
    <source>
        <dbReference type="EMBL" id="EKY18967.1"/>
    </source>
</evidence>
<reference evidence="2 3" key="1">
    <citation type="submission" date="2012-05" db="EMBL/GenBank/DDBJ databases">
        <authorList>
            <person name="Weinstock G."/>
            <person name="Sodergren E."/>
            <person name="Lobos E.A."/>
            <person name="Fulton L."/>
            <person name="Fulton R."/>
            <person name="Courtney L."/>
            <person name="Fronick C."/>
            <person name="O'Laughlin M."/>
            <person name="Godfrey J."/>
            <person name="Wilson R.M."/>
            <person name="Miner T."/>
            <person name="Farmer C."/>
            <person name="Delehaunty K."/>
            <person name="Cordes M."/>
            <person name="Minx P."/>
            <person name="Tomlinson C."/>
            <person name="Chen J."/>
            <person name="Wollam A."/>
            <person name="Pepin K.H."/>
            <person name="Bhonagiri V."/>
            <person name="Zhang X."/>
            <person name="Suruliraj S."/>
            <person name="Warren W."/>
            <person name="Mitreva M."/>
            <person name="Mardis E.R."/>
            <person name="Wilson R.K."/>
        </authorList>
    </citation>
    <scope>NUCLEOTIDE SEQUENCE [LARGE SCALE GENOMIC DNA]</scope>
    <source>
        <strain evidence="2 3">KON</strain>
    </source>
</reference>
<keyword evidence="3" id="KW-1185">Reference proteome</keyword>